<dbReference type="EMBL" id="OCMF01000001">
    <property type="protein sequence ID" value="SOC79303.1"/>
    <property type="molecule type" value="Genomic_DNA"/>
</dbReference>
<dbReference type="CDD" id="cd02503">
    <property type="entry name" value="MobA"/>
    <property type="match status" value="1"/>
</dbReference>
<dbReference type="GO" id="GO:0005525">
    <property type="term" value="F:GTP binding"/>
    <property type="evidence" value="ECO:0007669"/>
    <property type="project" value="UniProtKB-UniRule"/>
</dbReference>
<dbReference type="InterPro" id="IPR025877">
    <property type="entry name" value="MobA-like_NTP_Trfase"/>
</dbReference>
<keyword evidence="5 8" id="KW-0460">Magnesium</keyword>
<dbReference type="InterPro" id="IPR029044">
    <property type="entry name" value="Nucleotide-diphossugar_trans"/>
</dbReference>
<comment type="domain">
    <text evidence="8">The N-terminal domain determines nucleotide recognition and specific binding, while the C-terminal domain determines the specific binding to the target protein.</text>
</comment>
<evidence type="ECO:0000259" key="9">
    <source>
        <dbReference type="Pfam" id="PF12804"/>
    </source>
</evidence>
<evidence type="ECO:0000256" key="8">
    <source>
        <dbReference type="HAMAP-Rule" id="MF_00316"/>
    </source>
</evidence>
<keyword evidence="4 8" id="KW-0547">Nucleotide-binding</keyword>
<feature type="binding site" evidence="8">
    <location>
        <position position="68"/>
    </location>
    <ligand>
        <name>GTP</name>
        <dbReference type="ChEBI" id="CHEBI:37565"/>
    </ligand>
</feature>
<organism evidence="10 11">
    <name type="scientific">Salinimicrobium sediminis</name>
    <dbReference type="NCBI Taxonomy" id="1343891"/>
    <lineage>
        <taxon>Bacteria</taxon>
        <taxon>Pseudomonadati</taxon>
        <taxon>Bacteroidota</taxon>
        <taxon>Flavobacteriia</taxon>
        <taxon>Flavobacteriales</taxon>
        <taxon>Flavobacteriaceae</taxon>
        <taxon>Salinimicrobium</taxon>
    </lineage>
</organism>
<evidence type="ECO:0000256" key="3">
    <source>
        <dbReference type="ARBA" id="ARBA00022723"/>
    </source>
</evidence>
<feature type="binding site" evidence="8">
    <location>
        <position position="24"/>
    </location>
    <ligand>
        <name>GTP</name>
        <dbReference type="ChEBI" id="CHEBI:37565"/>
    </ligand>
</feature>
<comment type="function">
    <text evidence="8">Transfers a GMP moiety from GTP to Mo-molybdopterin (Mo-MPT) cofactor (Moco or molybdenum cofactor) to form Mo-molybdopterin guanine dinucleotide (Mo-MGD) cofactor.</text>
</comment>
<feature type="domain" description="MobA-like NTP transferase" evidence="9">
    <location>
        <begin position="9"/>
        <end position="153"/>
    </location>
</feature>
<dbReference type="AlphaFoldDB" id="A0A285X1T2"/>
<evidence type="ECO:0000256" key="4">
    <source>
        <dbReference type="ARBA" id="ARBA00022741"/>
    </source>
</evidence>
<evidence type="ECO:0000256" key="1">
    <source>
        <dbReference type="ARBA" id="ARBA00022490"/>
    </source>
</evidence>
<feature type="binding site" evidence="8">
    <location>
        <position position="97"/>
    </location>
    <ligand>
        <name>GTP</name>
        <dbReference type="ChEBI" id="CHEBI:37565"/>
    </ligand>
</feature>
<dbReference type="Proteomes" id="UP000219193">
    <property type="component" value="Unassembled WGS sequence"/>
</dbReference>
<keyword evidence="7 8" id="KW-0501">Molybdenum cofactor biosynthesis</keyword>
<keyword evidence="6 8" id="KW-0342">GTP-binding</keyword>
<dbReference type="RefSeq" id="WP_097055042.1">
    <property type="nucleotide sequence ID" value="NZ_OCMF01000001.1"/>
</dbReference>
<keyword evidence="3 8" id="KW-0479">Metal-binding</keyword>
<comment type="similarity">
    <text evidence="8">Belongs to the MobA family.</text>
</comment>
<dbReference type="GO" id="GO:0006777">
    <property type="term" value="P:Mo-molybdopterin cofactor biosynthetic process"/>
    <property type="evidence" value="ECO:0007669"/>
    <property type="project" value="UniProtKB-KW"/>
</dbReference>
<dbReference type="GO" id="GO:0061603">
    <property type="term" value="F:molybdenum cofactor guanylyltransferase activity"/>
    <property type="evidence" value="ECO:0007669"/>
    <property type="project" value="UniProtKB-EC"/>
</dbReference>
<feature type="binding site" evidence="8">
    <location>
        <begin position="12"/>
        <end position="14"/>
    </location>
    <ligand>
        <name>GTP</name>
        <dbReference type="ChEBI" id="CHEBI:37565"/>
    </ligand>
</feature>
<comment type="cofactor">
    <cofactor evidence="8">
        <name>Mg(2+)</name>
        <dbReference type="ChEBI" id="CHEBI:18420"/>
    </cofactor>
</comment>
<keyword evidence="1 8" id="KW-0963">Cytoplasm</keyword>
<accession>A0A285X1T2</accession>
<dbReference type="HAMAP" id="MF_00316">
    <property type="entry name" value="MobA"/>
    <property type="match status" value="1"/>
</dbReference>
<name>A0A285X1T2_9FLAO</name>
<comment type="subcellular location">
    <subcellularLocation>
        <location evidence="8">Cytoplasm</location>
    </subcellularLocation>
</comment>
<dbReference type="OrthoDB" id="9788394at2"/>
<gene>
    <name evidence="8" type="primary">mobA</name>
    <name evidence="10" type="ORF">SAMN06296241_0824</name>
</gene>
<comment type="caution">
    <text evidence="8">Lacks conserved residue(s) required for the propagation of feature annotation.</text>
</comment>
<evidence type="ECO:0000313" key="11">
    <source>
        <dbReference type="Proteomes" id="UP000219193"/>
    </source>
</evidence>
<dbReference type="EC" id="2.7.7.77" evidence="8"/>
<evidence type="ECO:0000256" key="7">
    <source>
        <dbReference type="ARBA" id="ARBA00023150"/>
    </source>
</evidence>
<sequence>MIEKKDITGIILAGGKSSRMGTDKGLINLNGRLFVQYSISAVEPLVTETFIISGNPAYDVLKLGRFEDIIPNAGPLAGILTGLSRSKTVYNLVLSCDVPLIKTKVLELLIYAQDGTFDVVQLVSNGRSMPLIALYHKRCKLIFHELLKTDERRLHVALDHCRVKNVELDPEKDVFTSNINTPGELKSIAHGIKN</sequence>
<keyword evidence="10" id="KW-0548">Nucleotidyltransferase</keyword>
<feature type="binding site" evidence="8">
    <location>
        <position position="97"/>
    </location>
    <ligand>
        <name>Mg(2+)</name>
        <dbReference type="ChEBI" id="CHEBI:18420"/>
    </ligand>
</feature>
<dbReference type="InterPro" id="IPR013482">
    <property type="entry name" value="Molybde_CF_guanTrfase"/>
</dbReference>
<dbReference type="PANTHER" id="PTHR19136:SF81">
    <property type="entry name" value="MOLYBDENUM COFACTOR GUANYLYLTRANSFERASE"/>
    <property type="match status" value="1"/>
</dbReference>
<dbReference type="GO" id="GO:0046872">
    <property type="term" value="F:metal ion binding"/>
    <property type="evidence" value="ECO:0007669"/>
    <property type="project" value="UniProtKB-KW"/>
</dbReference>
<dbReference type="PANTHER" id="PTHR19136">
    <property type="entry name" value="MOLYBDENUM COFACTOR GUANYLYLTRANSFERASE"/>
    <property type="match status" value="1"/>
</dbReference>
<evidence type="ECO:0000256" key="5">
    <source>
        <dbReference type="ARBA" id="ARBA00022842"/>
    </source>
</evidence>
<evidence type="ECO:0000313" key="10">
    <source>
        <dbReference type="EMBL" id="SOC79303.1"/>
    </source>
</evidence>
<evidence type="ECO:0000256" key="2">
    <source>
        <dbReference type="ARBA" id="ARBA00022679"/>
    </source>
</evidence>
<dbReference type="Gene3D" id="3.90.550.10">
    <property type="entry name" value="Spore Coat Polysaccharide Biosynthesis Protein SpsA, Chain A"/>
    <property type="match status" value="1"/>
</dbReference>
<comment type="catalytic activity">
    <reaction evidence="8">
        <text>Mo-molybdopterin + GTP + H(+) = Mo-molybdopterin guanine dinucleotide + diphosphate</text>
        <dbReference type="Rhea" id="RHEA:34243"/>
        <dbReference type="ChEBI" id="CHEBI:15378"/>
        <dbReference type="ChEBI" id="CHEBI:33019"/>
        <dbReference type="ChEBI" id="CHEBI:37565"/>
        <dbReference type="ChEBI" id="CHEBI:71302"/>
        <dbReference type="ChEBI" id="CHEBI:71310"/>
        <dbReference type="EC" id="2.7.7.77"/>
    </reaction>
</comment>
<evidence type="ECO:0000256" key="6">
    <source>
        <dbReference type="ARBA" id="ARBA00023134"/>
    </source>
</evidence>
<keyword evidence="11" id="KW-1185">Reference proteome</keyword>
<protein>
    <recommendedName>
        <fullName evidence="8">Probable molybdenum cofactor guanylyltransferase</fullName>
        <shortName evidence="8">MoCo guanylyltransferase</shortName>
        <ecNumber evidence="8">2.7.7.77</ecNumber>
    </recommendedName>
    <alternativeName>
        <fullName evidence="8">GTP:molybdopterin guanylyltransferase</fullName>
    </alternativeName>
    <alternativeName>
        <fullName evidence="8">Mo-MPT guanylyltransferase</fullName>
    </alternativeName>
    <alternativeName>
        <fullName evidence="8">Molybdopterin guanylyltransferase</fullName>
    </alternativeName>
    <alternativeName>
        <fullName evidence="8">Molybdopterin-guanine dinucleotide synthase</fullName>
        <shortName evidence="8">MGD synthase</shortName>
    </alternativeName>
</protein>
<proteinExistence type="inferred from homology"/>
<dbReference type="GO" id="GO:0005737">
    <property type="term" value="C:cytoplasm"/>
    <property type="evidence" value="ECO:0007669"/>
    <property type="project" value="UniProtKB-SubCell"/>
</dbReference>
<dbReference type="SUPFAM" id="SSF53448">
    <property type="entry name" value="Nucleotide-diphospho-sugar transferases"/>
    <property type="match status" value="1"/>
</dbReference>
<keyword evidence="2 8" id="KW-0808">Transferase</keyword>
<reference evidence="11" key="1">
    <citation type="submission" date="2017-09" db="EMBL/GenBank/DDBJ databases">
        <authorList>
            <person name="Varghese N."/>
            <person name="Submissions S."/>
        </authorList>
    </citation>
    <scope>NUCLEOTIDE SEQUENCE [LARGE SCALE GENOMIC DNA]</scope>
    <source>
        <strain evidence="11">CGMCC 1.12641</strain>
    </source>
</reference>
<dbReference type="Pfam" id="PF12804">
    <property type="entry name" value="NTP_transf_3"/>
    <property type="match status" value="1"/>
</dbReference>